<dbReference type="PROSITE" id="PS51257">
    <property type="entry name" value="PROKAR_LIPOPROTEIN"/>
    <property type="match status" value="1"/>
</dbReference>
<sequence>MNSLKLTGAMAALCVVLSGCNTMSQTSYENMQEALKGASFRQQVTKQCTSEMSAKGKTHREGLASVMGVSLRQMPSVFCSRVVNAMANGRLNYADYVASKNKGNASKVIKVIQGR</sequence>
<organism evidence="1 2">
    <name type="scientific">Mesorhizobium zhangyense</name>
    <dbReference type="NCBI Taxonomy" id="1776730"/>
    <lineage>
        <taxon>Bacteria</taxon>
        <taxon>Pseudomonadati</taxon>
        <taxon>Pseudomonadota</taxon>
        <taxon>Alphaproteobacteria</taxon>
        <taxon>Hyphomicrobiales</taxon>
        <taxon>Phyllobacteriaceae</taxon>
        <taxon>Mesorhizobium</taxon>
    </lineage>
</organism>
<dbReference type="EMBL" id="JAAKZG010000005">
    <property type="protein sequence ID" value="NGN42460.1"/>
    <property type="molecule type" value="Genomic_DNA"/>
</dbReference>
<dbReference type="RefSeq" id="WP_165118792.1">
    <property type="nucleotide sequence ID" value="NZ_JAAKZG010000005.1"/>
</dbReference>
<name>A0A7C9R817_9HYPH</name>
<gene>
    <name evidence="1" type="ORF">G6N74_15430</name>
</gene>
<evidence type="ECO:0008006" key="3">
    <source>
        <dbReference type="Google" id="ProtNLM"/>
    </source>
</evidence>
<dbReference type="AlphaFoldDB" id="A0A7C9R817"/>
<evidence type="ECO:0000313" key="2">
    <source>
        <dbReference type="Proteomes" id="UP000481252"/>
    </source>
</evidence>
<evidence type="ECO:0000313" key="1">
    <source>
        <dbReference type="EMBL" id="NGN42460.1"/>
    </source>
</evidence>
<reference evidence="1 2" key="1">
    <citation type="submission" date="2020-02" db="EMBL/GenBank/DDBJ databases">
        <title>Genome sequence of the type strain CGMCC 1.15528 of Mesorhizobium zhangyense.</title>
        <authorList>
            <person name="Gao J."/>
            <person name="Sun J."/>
        </authorList>
    </citation>
    <scope>NUCLEOTIDE SEQUENCE [LARGE SCALE GENOMIC DNA]</scope>
    <source>
        <strain evidence="1 2">CGMCC 1.15528</strain>
    </source>
</reference>
<dbReference type="Proteomes" id="UP000481252">
    <property type="component" value="Unassembled WGS sequence"/>
</dbReference>
<proteinExistence type="predicted"/>
<protein>
    <recommendedName>
        <fullName evidence="3">Lipoprotein</fullName>
    </recommendedName>
</protein>
<keyword evidence="2" id="KW-1185">Reference proteome</keyword>
<comment type="caution">
    <text evidence="1">The sequence shown here is derived from an EMBL/GenBank/DDBJ whole genome shotgun (WGS) entry which is preliminary data.</text>
</comment>
<accession>A0A7C9R817</accession>